<dbReference type="HOGENOM" id="CLU_948826_0_0_10"/>
<dbReference type="GeneID" id="60060730"/>
<dbReference type="STRING" id="1121098.HMPREF1534_03427"/>
<feature type="chain" id="PRO_5004676136" evidence="1">
    <location>
        <begin position="21"/>
        <end position="274"/>
    </location>
</feature>
<dbReference type="RefSeq" id="WP_005944072.1">
    <property type="nucleotide sequence ID" value="NZ_KB890331.1"/>
</dbReference>
<name>U6R8F3_9BACT</name>
<evidence type="ECO:0000313" key="3">
    <source>
        <dbReference type="Proteomes" id="UP000017831"/>
    </source>
</evidence>
<dbReference type="PATRIC" id="fig|1121098.3.peg.3476"/>
<accession>U6R8F3</accession>
<evidence type="ECO:0000256" key="1">
    <source>
        <dbReference type="SAM" id="SignalP"/>
    </source>
</evidence>
<comment type="caution">
    <text evidence="2">The sequence shown here is derived from an EMBL/GenBank/DDBJ whole genome shotgun (WGS) entry which is preliminary data.</text>
</comment>
<dbReference type="Proteomes" id="UP000017831">
    <property type="component" value="Unassembled WGS sequence"/>
</dbReference>
<gene>
    <name evidence="2" type="ORF">HMPREF1534_03427</name>
</gene>
<evidence type="ECO:0000313" key="2">
    <source>
        <dbReference type="EMBL" id="EOA52774.1"/>
    </source>
</evidence>
<protein>
    <submittedName>
        <fullName evidence="2">Uncharacterized protein</fullName>
    </submittedName>
</protein>
<dbReference type="EMBL" id="AQHY01000039">
    <property type="protein sequence ID" value="EOA52774.1"/>
    <property type="molecule type" value="Genomic_DNA"/>
</dbReference>
<dbReference type="eggNOG" id="ENOG5033HST">
    <property type="taxonomic scope" value="Bacteria"/>
</dbReference>
<dbReference type="AlphaFoldDB" id="U6R8F3"/>
<feature type="signal peptide" evidence="1">
    <location>
        <begin position="1"/>
        <end position="20"/>
    </location>
</feature>
<reference evidence="2 3" key="1">
    <citation type="submission" date="2013-04" db="EMBL/GenBank/DDBJ databases">
        <title>The Genome Sequence of Bacteroides massiliensis DSM 17679.</title>
        <authorList>
            <consortium name="The Broad Institute Genomics Platform"/>
            <person name="Earl A."/>
            <person name="Ward D."/>
            <person name="Feldgarden M."/>
            <person name="Gevers D."/>
            <person name="Martens E."/>
            <person name="Fenner L."/>
            <person name="Roux V."/>
            <person name="Mallet M.N."/>
            <person name="Raoult D."/>
            <person name="Walker B."/>
            <person name="Young S."/>
            <person name="Zeng Q."/>
            <person name="Gargeya S."/>
            <person name="Fitzgerald M."/>
            <person name="Haas B."/>
            <person name="Abouelleil A."/>
            <person name="Allen A.W."/>
            <person name="Alvarado L."/>
            <person name="Arachchi H.M."/>
            <person name="Berlin A.M."/>
            <person name="Chapman S.B."/>
            <person name="Gainer-Dewar J."/>
            <person name="Goldberg J."/>
            <person name="Griggs A."/>
            <person name="Gujja S."/>
            <person name="Hansen M."/>
            <person name="Howarth C."/>
            <person name="Imamovic A."/>
            <person name="Ireland A."/>
            <person name="Larimer J."/>
            <person name="McCowan C."/>
            <person name="Murphy C."/>
            <person name="Pearson M."/>
            <person name="Poon T.W."/>
            <person name="Priest M."/>
            <person name="Roberts A."/>
            <person name="Saif S."/>
            <person name="Shea T."/>
            <person name="Sisk P."/>
            <person name="Sykes S."/>
            <person name="Wortman J."/>
            <person name="Nusbaum C."/>
            <person name="Birren B."/>
        </authorList>
    </citation>
    <scope>NUCLEOTIDE SEQUENCE [LARGE SCALE GENOMIC DNA]</scope>
    <source>
        <strain evidence="3">B84634 / Timone 84634 / DSM 17679 / JCM 13223</strain>
    </source>
</reference>
<keyword evidence="3" id="KW-1185">Reference proteome</keyword>
<keyword evidence="1" id="KW-0732">Signal</keyword>
<sequence length="274" mass="30788">MKNKVLLICLSLLISLGVSAQKYTIYIDDFNSEIKIPNKVLSTIRNVVLDGIQQTNRVNIIDAVSVGANLNLSPLEDARRFRADYLLRGNIVSREATDDGSSHPRYHSRENSFKEKFKLQLDLIRTSDGTTIGTRIYEETGSSSGKDASQFAALEHSLLGMSYEMRNFIENYFKVYGSILKLAGDNGKKAKTVYINLGYDDPIKEGQRFDVMEDGMIDGNYMEDKVGEVRIDKIMGPKISLCKVNKGGEDILRIINEGKITLRLVSRKAKLFDD</sequence>
<organism evidence="2 3">
    <name type="scientific">Phocaeicola massiliensis B84634 = Timone 84634 = DSM 17679 = JCM 13223</name>
    <dbReference type="NCBI Taxonomy" id="1121098"/>
    <lineage>
        <taxon>Bacteria</taxon>
        <taxon>Pseudomonadati</taxon>
        <taxon>Bacteroidota</taxon>
        <taxon>Bacteroidia</taxon>
        <taxon>Bacteroidales</taxon>
        <taxon>Bacteroidaceae</taxon>
        <taxon>Phocaeicola</taxon>
    </lineage>
</organism>
<proteinExistence type="predicted"/>
<dbReference type="OrthoDB" id="1091136at2"/>